<dbReference type="InterPro" id="IPR044144">
    <property type="entry name" value="SAF_UxaA/GarD"/>
</dbReference>
<feature type="domain" description="SAF" evidence="2">
    <location>
        <begin position="11"/>
        <end position="88"/>
    </location>
</feature>
<dbReference type="RefSeq" id="WP_345196784.1">
    <property type="nucleotide sequence ID" value="NZ_BAABFL010000407.1"/>
</dbReference>
<comment type="caution">
    <text evidence="3">The sequence shown here is derived from an EMBL/GenBank/DDBJ whole genome shotgun (WGS) entry which is preliminary data.</text>
</comment>
<evidence type="ECO:0000256" key="1">
    <source>
        <dbReference type="ARBA" id="ARBA00023239"/>
    </source>
</evidence>
<evidence type="ECO:0000313" key="3">
    <source>
        <dbReference type="EMBL" id="GAA4650582.1"/>
    </source>
</evidence>
<dbReference type="InterPro" id="IPR013974">
    <property type="entry name" value="SAF"/>
</dbReference>
<keyword evidence="4" id="KW-1185">Reference proteome</keyword>
<name>A0ABP8V6L4_9GAMM</name>
<reference evidence="4" key="1">
    <citation type="journal article" date="2019" name="Int. J. Syst. Evol. Microbiol.">
        <title>The Global Catalogue of Microorganisms (GCM) 10K type strain sequencing project: providing services to taxonomists for standard genome sequencing and annotation.</title>
        <authorList>
            <consortium name="The Broad Institute Genomics Platform"/>
            <consortium name="The Broad Institute Genome Sequencing Center for Infectious Disease"/>
            <person name="Wu L."/>
            <person name="Ma J."/>
        </authorList>
    </citation>
    <scope>NUCLEOTIDE SEQUENCE [LARGE SCALE GENOMIC DNA]</scope>
    <source>
        <strain evidence="4">JCM 17805</strain>
    </source>
</reference>
<dbReference type="CDD" id="cd11613">
    <property type="entry name" value="SAF_AH_GD"/>
    <property type="match status" value="1"/>
</dbReference>
<dbReference type="Proteomes" id="UP001500604">
    <property type="component" value="Unassembled WGS sequence"/>
</dbReference>
<evidence type="ECO:0000259" key="2">
    <source>
        <dbReference type="SMART" id="SM00858"/>
    </source>
</evidence>
<accession>A0ABP8V6L4</accession>
<protein>
    <recommendedName>
        <fullName evidence="2">SAF domain-containing protein</fullName>
    </recommendedName>
</protein>
<sequence length="113" mass="12054">MIKGIRLSGTDNVATLLQDAAKGETVTIISDRNEVLGTVTLLQAIPFGNKVALKPFAEGDELVKGGCPVGRAICAIPVGQLVHVQNIRSLRLDIPEPVIREIIKQMAIEEDAA</sequence>
<gene>
    <name evidence="3" type="ORF">GCM10023116_28650</name>
</gene>
<proteinExistence type="predicted"/>
<evidence type="ECO:0000313" key="4">
    <source>
        <dbReference type="Proteomes" id="UP001500604"/>
    </source>
</evidence>
<dbReference type="SMART" id="SM00858">
    <property type="entry name" value="SAF"/>
    <property type="match status" value="1"/>
</dbReference>
<keyword evidence="1" id="KW-0456">Lyase</keyword>
<dbReference type="EMBL" id="BAABFL010000407">
    <property type="protein sequence ID" value="GAA4650582.1"/>
    <property type="molecule type" value="Genomic_DNA"/>
</dbReference>
<dbReference type="Gene3D" id="2.30.130.110">
    <property type="match status" value="1"/>
</dbReference>
<organism evidence="3 4">
    <name type="scientific">Kistimonas scapharcae</name>
    <dbReference type="NCBI Taxonomy" id="1036133"/>
    <lineage>
        <taxon>Bacteria</taxon>
        <taxon>Pseudomonadati</taxon>
        <taxon>Pseudomonadota</taxon>
        <taxon>Gammaproteobacteria</taxon>
        <taxon>Oceanospirillales</taxon>
        <taxon>Endozoicomonadaceae</taxon>
        <taxon>Kistimonas</taxon>
    </lineage>
</organism>